<dbReference type="Proteomes" id="UP001219518">
    <property type="component" value="Unassembled WGS sequence"/>
</dbReference>
<keyword evidence="2" id="KW-1185">Reference proteome</keyword>
<evidence type="ECO:0000313" key="1">
    <source>
        <dbReference type="EMBL" id="KAK3916889.1"/>
    </source>
</evidence>
<reference evidence="1" key="1">
    <citation type="submission" date="2021-07" db="EMBL/GenBank/DDBJ databases">
        <authorList>
            <person name="Catto M.A."/>
            <person name="Jacobson A."/>
            <person name="Kennedy G."/>
            <person name="Labadie P."/>
            <person name="Hunt B.G."/>
            <person name="Srinivasan R."/>
        </authorList>
    </citation>
    <scope>NUCLEOTIDE SEQUENCE</scope>
    <source>
        <strain evidence="1">PL_HMW_Pooled</strain>
        <tissue evidence="1">Head</tissue>
    </source>
</reference>
<reference evidence="1" key="2">
    <citation type="journal article" date="2023" name="BMC Genomics">
        <title>Pest status, molecular evolution, and epigenetic factors derived from the genome assembly of Frankliniella fusca, a thysanopteran phytovirus vector.</title>
        <authorList>
            <person name="Catto M.A."/>
            <person name="Labadie P.E."/>
            <person name="Jacobson A.L."/>
            <person name="Kennedy G.G."/>
            <person name="Srinivasan R."/>
            <person name="Hunt B.G."/>
        </authorList>
    </citation>
    <scope>NUCLEOTIDE SEQUENCE</scope>
    <source>
        <strain evidence="1">PL_HMW_Pooled</strain>
    </source>
</reference>
<dbReference type="EMBL" id="JAHWGI010000635">
    <property type="protein sequence ID" value="KAK3916889.1"/>
    <property type="molecule type" value="Genomic_DNA"/>
</dbReference>
<protein>
    <submittedName>
        <fullName evidence="1">Bifunctional cis-abienol synthase, chloroplastic</fullName>
    </submittedName>
</protein>
<name>A0AAE1H8P3_9NEOP</name>
<dbReference type="AlphaFoldDB" id="A0AAE1H8P3"/>
<proteinExistence type="predicted"/>
<gene>
    <name evidence="1" type="ORF">KUF71_006447</name>
</gene>
<accession>A0AAE1H8P3</accession>
<organism evidence="1 2">
    <name type="scientific">Frankliniella fusca</name>
    <dbReference type="NCBI Taxonomy" id="407009"/>
    <lineage>
        <taxon>Eukaryota</taxon>
        <taxon>Metazoa</taxon>
        <taxon>Ecdysozoa</taxon>
        <taxon>Arthropoda</taxon>
        <taxon>Hexapoda</taxon>
        <taxon>Insecta</taxon>
        <taxon>Pterygota</taxon>
        <taxon>Neoptera</taxon>
        <taxon>Paraneoptera</taxon>
        <taxon>Thysanoptera</taxon>
        <taxon>Terebrantia</taxon>
        <taxon>Thripoidea</taxon>
        <taxon>Thripidae</taxon>
        <taxon>Frankliniella</taxon>
    </lineage>
</organism>
<evidence type="ECO:0000313" key="2">
    <source>
        <dbReference type="Proteomes" id="UP001219518"/>
    </source>
</evidence>
<sequence>MEKLQNIDSAMPNISVEVFDSVLAEFVFTFADTLVINISRRLRDASTDSALRKVVFDEEERKTIYYIGGHICHAFKEMGYKYPKSKKWKTIVEIVQAKIMETRTIDELTEQEKKDRDRTEKKDRGGLIKVNGKMQKFLLSAAEIIACFEESDGSLPIDQILEKVAEGKPKYEWDSVVGNAMDETLSFSLMVGVVRSLINTYGKGIVYRRMNAMNKNKATASLTLRHKVAPRS</sequence>
<comment type="caution">
    <text evidence="1">The sequence shown here is derived from an EMBL/GenBank/DDBJ whole genome shotgun (WGS) entry which is preliminary data.</text>
</comment>